<dbReference type="InterPro" id="IPR008928">
    <property type="entry name" value="6-hairpin_glycosidase_sf"/>
</dbReference>
<dbReference type="PROSITE" id="PS51318">
    <property type="entry name" value="TAT"/>
    <property type="match status" value="1"/>
</dbReference>
<dbReference type="EMBL" id="PJMU01000003">
    <property type="protein sequence ID" value="PKV62939.1"/>
    <property type="molecule type" value="Genomic_DNA"/>
</dbReference>
<dbReference type="InterPro" id="IPR019546">
    <property type="entry name" value="TAT_signal_bac_arc"/>
</dbReference>
<protein>
    <recommendedName>
        <fullName evidence="3">Secreted protein</fullName>
    </recommendedName>
</protein>
<proteinExistence type="predicted"/>
<dbReference type="Proteomes" id="UP000233782">
    <property type="component" value="Unassembled WGS sequence"/>
</dbReference>
<reference evidence="1 2" key="1">
    <citation type="submission" date="2017-12" db="EMBL/GenBank/DDBJ databases">
        <title>Genomic Encyclopedia of Type Strains, Phase III (KMG-III): the genomes of soil and plant-associated and newly described type strains.</title>
        <authorList>
            <person name="Whitman W."/>
        </authorList>
    </citation>
    <scope>NUCLEOTIDE SEQUENCE [LARGE SCALE GENOMIC DNA]</scope>
    <source>
        <strain evidence="1 2">LP43</strain>
    </source>
</reference>
<evidence type="ECO:0000313" key="1">
    <source>
        <dbReference type="EMBL" id="PKV62939.1"/>
    </source>
</evidence>
<sequence length="478" mass="54166">MPTRRDFVKTSALATAGIAATGFSFMSFTQRDKFVSQRPASAQRNFTSKAVEKVIRDVKKDIADPELAWMFENCLPSTLDTTVTYREKNGRPDTYVITGDIDAMWLRDSSAQVWPYLPLMKKDKALQHLVAGVVNRQTSYILQDPYANAFYDDPNRKGEWATDLTDMQPGVHERKWEIDSLCYPIRLGYHYWKTTGDTAPFDADWDKAMRLVVKTFKEQQRKEGKGPYTFQRETPKQTDTVAGAGYGFPINPVGLICSTFRPSDDATIYLFLVPSNFFAVTSLRQLAEMSQQIKKNSAFASECTALANEVEKALQQYAVAEHLNFGKVYPFEVDGFGNKLFMDDANIPSLISLPYLGCCPADDPVYLNTRRFVLSENNPWFFKGKAGQGIGGPHVGPEMIWPMSIIMQAMTSQSDEEIKNCLQILKNTHAGTGFMHETFHKDDPTKFTREWFAWANTLFGELILKLHAERPHILKARA</sequence>
<dbReference type="SMART" id="SM01149">
    <property type="entry name" value="DUF1237"/>
    <property type="match status" value="1"/>
</dbReference>
<dbReference type="PANTHER" id="PTHR31047">
    <property type="entry name" value="MEIOTICALLY UP-REGULATED GENE 157 PROTEIN"/>
    <property type="match status" value="1"/>
</dbReference>
<dbReference type="SUPFAM" id="SSF48208">
    <property type="entry name" value="Six-hairpin glycosidases"/>
    <property type="match status" value="1"/>
</dbReference>
<dbReference type="Pfam" id="PF06824">
    <property type="entry name" value="Glyco_hydro_125"/>
    <property type="match status" value="1"/>
</dbReference>
<dbReference type="PIRSF" id="PIRSF028846">
    <property type="entry name" value="UCP028846"/>
    <property type="match status" value="1"/>
</dbReference>
<dbReference type="NCBIfam" id="TIGR01409">
    <property type="entry name" value="TAT_signal_seq"/>
    <property type="match status" value="1"/>
</dbReference>
<keyword evidence="2" id="KW-1185">Reference proteome</keyword>
<dbReference type="PANTHER" id="PTHR31047:SF0">
    <property type="entry name" value="MEIOTICALLY UP-REGULATED GENE 157 PROTEIN"/>
    <property type="match status" value="1"/>
</dbReference>
<organism evidence="1 2">
    <name type="scientific">Pontibacter ramchanderi</name>
    <dbReference type="NCBI Taxonomy" id="1179743"/>
    <lineage>
        <taxon>Bacteria</taxon>
        <taxon>Pseudomonadati</taxon>
        <taxon>Bacteroidota</taxon>
        <taxon>Cytophagia</taxon>
        <taxon>Cytophagales</taxon>
        <taxon>Hymenobacteraceae</taxon>
        <taxon>Pontibacter</taxon>
    </lineage>
</organism>
<evidence type="ECO:0008006" key="3">
    <source>
        <dbReference type="Google" id="ProtNLM"/>
    </source>
</evidence>
<dbReference type="GO" id="GO:0005975">
    <property type="term" value="P:carbohydrate metabolic process"/>
    <property type="evidence" value="ECO:0007669"/>
    <property type="project" value="InterPro"/>
</dbReference>
<dbReference type="InterPro" id="IPR008313">
    <property type="entry name" value="GH125"/>
</dbReference>
<accession>A0A2N3U853</accession>
<dbReference type="AlphaFoldDB" id="A0A2N3U853"/>
<gene>
    <name evidence="1" type="ORF">BD749_2769</name>
</gene>
<evidence type="ECO:0000313" key="2">
    <source>
        <dbReference type="Proteomes" id="UP000233782"/>
    </source>
</evidence>
<dbReference type="RefSeq" id="WP_101445169.1">
    <property type="nucleotide sequence ID" value="NZ_PJMU01000003.1"/>
</dbReference>
<dbReference type="InterPro" id="IPR012341">
    <property type="entry name" value="6hp_glycosidase-like_sf"/>
</dbReference>
<dbReference type="Gene3D" id="1.50.10.10">
    <property type="match status" value="1"/>
</dbReference>
<comment type="caution">
    <text evidence="1">The sequence shown here is derived from an EMBL/GenBank/DDBJ whole genome shotgun (WGS) entry which is preliminary data.</text>
</comment>
<dbReference type="OrthoDB" id="181472at2"/>
<dbReference type="InterPro" id="IPR006311">
    <property type="entry name" value="TAT_signal"/>
</dbReference>
<name>A0A2N3U853_9BACT</name>